<dbReference type="Proteomes" id="UP000000305">
    <property type="component" value="Unassembled WGS sequence"/>
</dbReference>
<evidence type="ECO:0000313" key="2">
    <source>
        <dbReference type="EMBL" id="EFX64376.1"/>
    </source>
</evidence>
<keyword evidence="3" id="KW-1185">Reference proteome</keyword>
<dbReference type="KEGG" id="dpx:DAPPUDRAFT_266524"/>
<feature type="compositionally biased region" description="Basic and acidic residues" evidence="1">
    <location>
        <begin position="57"/>
        <end position="75"/>
    </location>
</feature>
<evidence type="ECO:0000313" key="3">
    <source>
        <dbReference type="Proteomes" id="UP000000305"/>
    </source>
</evidence>
<dbReference type="EMBL" id="GL732839">
    <property type="protein sequence ID" value="EFX64376.1"/>
    <property type="molecule type" value="Genomic_DNA"/>
</dbReference>
<accession>E9HV56</accession>
<dbReference type="HOGENOM" id="CLU_2199579_0_0_1"/>
<evidence type="ECO:0000256" key="1">
    <source>
        <dbReference type="SAM" id="MobiDB-lite"/>
    </source>
</evidence>
<feature type="region of interest" description="Disordered" evidence="1">
    <location>
        <begin position="1"/>
        <end position="79"/>
    </location>
</feature>
<gene>
    <name evidence="2" type="ORF">DAPPUDRAFT_266524</name>
</gene>
<feature type="compositionally biased region" description="Polar residues" evidence="1">
    <location>
        <begin position="9"/>
        <end position="49"/>
    </location>
</feature>
<sequence length="108" mass="11165">MPKVEMEETSTPGQATEKQIGPQASATQADPAVSSTTGLQKSSALSSIGSRFPVTPTDDHNYKRLPSDDRERPDHAPVPAECAKCGADWQLTATAGALAHFSVSGAGG</sequence>
<dbReference type="InParanoid" id="E9HV56"/>
<protein>
    <submittedName>
        <fullName evidence="2">Uncharacterized protein</fullName>
    </submittedName>
</protein>
<organism evidence="2 3">
    <name type="scientific">Daphnia pulex</name>
    <name type="common">Water flea</name>
    <dbReference type="NCBI Taxonomy" id="6669"/>
    <lineage>
        <taxon>Eukaryota</taxon>
        <taxon>Metazoa</taxon>
        <taxon>Ecdysozoa</taxon>
        <taxon>Arthropoda</taxon>
        <taxon>Crustacea</taxon>
        <taxon>Branchiopoda</taxon>
        <taxon>Diplostraca</taxon>
        <taxon>Cladocera</taxon>
        <taxon>Anomopoda</taxon>
        <taxon>Daphniidae</taxon>
        <taxon>Daphnia</taxon>
    </lineage>
</organism>
<reference evidence="2 3" key="1">
    <citation type="journal article" date="2011" name="Science">
        <title>The ecoresponsive genome of Daphnia pulex.</title>
        <authorList>
            <person name="Colbourne J.K."/>
            <person name="Pfrender M.E."/>
            <person name="Gilbert D."/>
            <person name="Thomas W.K."/>
            <person name="Tucker A."/>
            <person name="Oakley T.H."/>
            <person name="Tokishita S."/>
            <person name="Aerts A."/>
            <person name="Arnold G.J."/>
            <person name="Basu M.K."/>
            <person name="Bauer D.J."/>
            <person name="Caceres C.E."/>
            <person name="Carmel L."/>
            <person name="Casola C."/>
            <person name="Choi J.H."/>
            <person name="Detter J.C."/>
            <person name="Dong Q."/>
            <person name="Dusheyko S."/>
            <person name="Eads B.D."/>
            <person name="Frohlich T."/>
            <person name="Geiler-Samerotte K.A."/>
            <person name="Gerlach D."/>
            <person name="Hatcher P."/>
            <person name="Jogdeo S."/>
            <person name="Krijgsveld J."/>
            <person name="Kriventseva E.V."/>
            <person name="Kultz D."/>
            <person name="Laforsch C."/>
            <person name="Lindquist E."/>
            <person name="Lopez J."/>
            <person name="Manak J.R."/>
            <person name="Muller J."/>
            <person name="Pangilinan J."/>
            <person name="Patwardhan R.P."/>
            <person name="Pitluck S."/>
            <person name="Pritham E.J."/>
            <person name="Rechtsteiner A."/>
            <person name="Rho M."/>
            <person name="Rogozin I.B."/>
            <person name="Sakarya O."/>
            <person name="Salamov A."/>
            <person name="Schaack S."/>
            <person name="Shapiro H."/>
            <person name="Shiga Y."/>
            <person name="Skalitzky C."/>
            <person name="Smith Z."/>
            <person name="Souvorov A."/>
            <person name="Sung W."/>
            <person name="Tang Z."/>
            <person name="Tsuchiya D."/>
            <person name="Tu H."/>
            <person name="Vos H."/>
            <person name="Wang M."/>
            <person name="Wolf Y.I."/>
            <person name="Yamagata H."/>
            <person name="Yamada T."/>
            <person name="Ye Y."/>
            <person name="Shaw J.R."/>
            <person name="Andrews J."/>
            <person name="Crease T.J."/>
            <person name="Tang H."/>
            <person name="Lucas S.M."/>
            <person name="Robertson H.M."/>
            <person name="Bork P."/>
            <person name="Koonin E.V."/>
            <person name="Zdobnov E.M."/>
            <person name="Grigoriev I.V."/>
            <person name="Lynch M."/>
            <person name="Boore J.L."/>
        </authorList>
    </citation>
    <scope>NUCLEOTIDE SEQUENCE [LARGE SCALE GENOMIC DNA]</scope>
</reference>
<name>E9HV56_DAPPU</name>
<dbReference type="AlphaFoldDB" id="E9HV56"/>
<proteinExistence type="predicted"/>